<comment type="caution">
    <text evidence="1">The sequence shown here is derived from an EMBL/GenBank/DDBJ whole genome shotgun (WGS) entry which is preliminary data.</text>
</comment>
<evidence type="ECO:0000313" key="1">
    <source>
        <dbReference type="EMBL" id="EOQ71212.1"/>
    </source>
</evidence>
<sequence>MARSQYLLELKNELKSQLEEVSTEMLSACLNLIDYVSVAPSKKTHLTFVDLYKHVDQSTSEDIFYSAVFHLTKNNINVLTQKFEAYNSVIDRYEAIIDVEDIREILNSIASGAYIHPLNGEILSAEDFNQQVLTYFSPSDFFVSKLYAH</sequence>
<proteinExistence type="predicted"/>
<dbReference type="RefSeq" id="WP_016140408.1">
    <property type="nucleotide sequence ID" value="NZ_KB976987.1"/>
</dbReference>
<reference evidence="1 2" key="1">
    <citation type="submission" date="2013-02" db="EMBL/GenBank/DDBJ databases">
        <title>The Genome Sequence of Acinetobacter sp. ANC 4050.</title>
        <authorList>
            <consortium name="The Broad Institute Genome Sequencing Platform"/>
            <consortium name="The Broad Institute Genome Sequencing Center for Infectious Disease"/>
            <person name="Cerqueira G."/>
            <person name="Feldgarden M."/>
            <person name="Courvalin P."/>
            <person name="Perichon B."/>
            <person name="Grillot-Courvalin C."/>
            <person name="Clermont D."/>
            <person name="Rocha E."/>
            <person name="Yoon E.-J."/>
            <person name="Nemec A."/>
            <person name="Walker B."/>
            <person name="Young S.K."/>
            <person name="Zeng Q."/>
            <person name="Gargeya S."/>
            <person name="Fitzgerald M."/>
            <person name="Haas B."/>
            <person name="Abouelleil A."/>
            <person name="Alvarado L."/>
            <person name="Arachchi H.M."/>
            <person name="Berlin A.M."/>
            <person name="Chapman S.B."/>
            <person name="Dewar J."/>
            <person name="Goldberg J."/>
            <person name="Griggs A."/>
            <person name="Gujja S."/>
            <person name="Hansen M."/>
            <person name="Howarth C."/>
            <person name="Imamovic A."/>
            <person name="Larimer J."/>
            <person name="McCowan C."/>
            <person name="Murphy C."/>
            <person name="Neiman D."/>
            <person name="Pearson M."/>
            <person name="Priest M."/>
            <person name="Roberts A."/>
            <person name="Saif S."/>
            <person name="Shea T."/>
            <person name="Sisk P."/>
            <person name="Sykes S."/>
            <person name="Wortman J."/>
            <person name="Nusbaum C."/>
            <person name="Birren B."/>
        </authorList>
    </citation>
    <scope>NUCLEOTIDE SEQUENCE [LARGE SCALE GENOMIC DNA]</scope>
    <source>
        <strain evidence="1 2">ANC 4050</strain>
    </source>
</reference>
<dbReference type="HOGENOM" id="CLU_1745745_0_0_6"/>
<accession>R8YUJ1</accession>
<dbReference type="PATRIC" id="fig|1217691.3.peg.269"/>
<dbReference type="EMBL" id="APQM01000001">
    <property type="protein sequence ID" value="EOQ71212.1"/>
    <property type="molecule type" value="Genomic_DNA"/>
</dbReference>
<gene>
    <name evidence="1" type="ORF">F931_00271</name>
</gene>
<organism evidence="1 2">
    <name type="scientific">Acinetobacter pittii ANC 4050</name>
    <dbReference type="NCBI Taxonomy" id="1217691"/>
    <lineage>
        <taxon>Bacteria</taxon>
        <taxon>Pseudomonadati</taxon>
        <taxon>Pseudomonadota</taxon>
        <taxon>Gammaproteobacteria</taxon>
        <taxon>Moraxellales</taxon>
        <taxon>Moraxellaceae</taxon>
        <taxon>Acinetobacter</taxon>
        <taxon>Acinetobacter calcoaceticus/baumannii complex</taxon>
    </lineage>
</organism>
<dbReference type="AlphaFoldDB" id="R8YUJ1"/>
<evidence type="ECO:0000313" key="2">
    <source>
        <dbReference type="Proteomes" id="UP000014024"/>
    </source>
</evidence>
<name>R8YUJ1_ACIPI</name>
<protein>
    <submittedName>
        <fullName evidence="1">Uncharacterized protein</fullName>
    </submittedName>
</protein>
<dbReference type="Proteomes" id="UP000014024">
    <property type="component" value="Unassembled WGS sequence"/>
</dbReference>